<feature type="compositionally biased region" description="Polar residues" evidence="7">
    <location>
        <begin position="690"/>
        <end position="701"/>
    </location>
</feature>
<comment type="caution">
    <text evidence="10">The sequence shown here is derived from an EMBL/GenBank/DDBJ whole genome shotgun (WGS) entry which is preliminary data.</text>
</comment>
<dbReference type="PANTHER" id="PTHR12266:SF0">
    <property type="entry name" value="MITOCHONDRIAL SODIUM_CALCIUM EXCHANGER PROTEIN"/>
    <property type="match status" value="1"/>
</dbReference>
<evidence type="ECO:0000256" key="8">
    <source>
        <dbReference type="SAM" id="Phobius"/>
    </source>
</evidence>
<gene>
    <name evidence="10" type="ORF">A4X13_0g4919</name>
</gene>
<feature type="compositionally biased region" description="Polar residues" evidence="7">
    <location>
        <begin position="1238"/>
        <end position="1250"/>
    </location>
</feature>
<feature type="region of interest" description="Disordered" evidence="7">
    <location>
        <begin position="415"/>
        <end position="506"/>
    </location>
</feature>
<feature type="region of interest" description="Disordered" evidence="7">
    <location>
        <begin position="967"/>
        <end position="1028"/>
    </location>
</feature>
<dbReference type="InterPro" id="IPR004837">
    <property type="entry name" value="NaCa_Exmemb"/>
</dbReference>
<feature type="transmembrane region" description="Helical" evidence="8">
    <location>
        <begin position="1508"/>
        <end position="1529"/>
    </location>
</feature>
<feature type="compositionally biased region" description="Basic residues" evidence="7">
    <location>
        <begin position="824"/>
        <end position="846"/>
    </location>
</feature>
<feature type="transmembrane region" description="Helical" evidence="8">
    <location>
        <begin position="1357"/>
        <end position="1376"/>
    </location>
</feature>
<name>A0A177TVR6_9BASI</name>
<evidence type="ECO:0000256" key="4">
    <source>
        <dbReference type="ARBA" id="ARBA00022692"/>
    </source>
</evidence>
<feature type="region of interest" description="Disordered" evidence="7">
    <location>
        <begin position="1236"/>
        <end position="1299"/>
    </location>
</feature>
<evidence type="ECO:0000256" key="6">
    <source>
        <dbReference type="ARBA" id="ARBA00023136"/>
    </source>
</evidence>
<keyword evidence="5 8" id="KW-1133">Transmembrane helix</keyword>
<dbReference type="Pfam" id="PF01699">
    <property type="entry name" value="Na_Ca_ex"/>
    <property type="match status" value="2"/>
</dbReference>
<feature type="transmembrane region" description="Helical" evidence="8">
    <location>
        <begin position="196"/>
        <end position="215"/>
    </location>
</feature>
<feature type="transmembrane region" description="Helical" evidence="8">
    <location>
        <begin position="1325"/>
        <end position="1345"/>
    </location>
</feature>
<feature type="compositionally biased region" description="Polar residues" evidence="7">
    <location>
        <begin position="429"/>
        <end position="444"/>
    </location>
</feature>
<feature type="transmembrane region" description="Helical" evidence="8">
    <location>
        <begin position="221"/>
        <end position="244"/>
    </location>
</feature>
<feature type="region of interest" description="Disordered" evidence="7">
    <location>
        <begin position="285"/>
        <end position="400"/>
    </location>
</feature>
<protein>
    <recommendedName>
        <fullName evidence="9">Sodium/calcium exchanger membrane region domain-containing protein</fullName>
    </recommendedName>
</protein>
<evidence type="ECO:0000313" key="11">
    <source>
        <dbReference type="Proteomes" id="UP000077521"/>
    </source>
</evidence>
<feature type="transmembrane region" description="Helical" evidence="8">
    <location>
        <begin position="1396"/>
        <end position="1414"/>
    </location>
</feature>
<evidence type="ECO:0000256" key="7">
    <source>
        <dbReference type="SAM" id="MobiDB-lite"/>
    </source>
</evidence>
<feature type="compositionally biased region" description="Polar residues" evidence="7">
    <location>
        <begin position="613"/>
        <end position="628"/>
    </location>
</feature>
<dbReference type="GO" id="GO:0008324">
    <property type="term" value="F:monoatomic cation transmembrane transporter activity"/>
    <property type="evidence" value="ECO:0007669"/>
    <property type="project" value="TreeGrafter"/>
</dbReference>
<dbReference type="GO" id="GO:0006874">
    <property type="term" value="P:intracellular calcium ion homeostasis"/>
    <property type="evidence" value="ECO:0007669"/>
    <property type="project" value="TreeGrafter"/>
</dbReference>
<feature type="region of interest" description="Disordered" evidence="7">
    <location>
        <begin position="544"/>
        <end position="580"/>
    </location>
</feature>
<comment type="similarity">
    <text evidence="2">Belongs to the Ca(2+):cation antiporter (CaCA) (TC 2.A.19) family.</text>
</comment>
<feature type="compositionally biased region" description="Acidic residues" evidence="7">
    <location>
        <begin position="1269"/>
        <end position="1299"/>
    </location>
</feature>
<accession>A0A177TVR6</accession>
<dbReference type="InterPro" id="IPR051359">
    <property type="entry name" value="CaCA_antiporter"/>
</dbReference>
<feature type="compositionally biased region" description="Low complexity" evidence="7">
    <location>
        <begin position="666"/>
        <end position="684"/>
    </location>
</feature>
<feature type="region of interest" description="Disordered" evidence="7">
    <location>
        <begin position="820"/>
        <end position="905"/>
    </location>
</feature>
<evidence type="ECO:0000256" key="2">
    <source>
        <dbReference type="ARBA" id="ARBA00008170"/>
    </source>
</evidence>
<feature type="region of interest" description="Disordered" evidence="7">
    <location>
        <begin position="597"/>
        <end position="754"/>
    </location>
</feature>
<feature type="transmembrane region" description="Helical" evidence="8">
    <location>
        <begin position="1462"/>
        <end position="1488"/>
    </location>
</feature>
<feature type="transmembrane region" description="Helical" evidence="8">
    <location>
        <begin position="92"/>
        <end position="112"/>
    </location>
</feature>
<feature type="compositionally biased region" description="Polar residues" evidence="7">
    <location>
        <begin position="1011"/>
        <end position="1020"/>
    </location>
</feature>
<feature type="domain" description="Sodium/calcium exchanger membrane region" evidence="9">
    <location>
        <begin position="99"/>
        <end position="239"/>
    </location>
</feature>
<dbReference type="InterPro" id="IPR044880">
    <property type="entry name" value="NCX_ion-bd_dom_sf"/>
</dbReference>
<keyword evidence="11" id="KW-1185">Reference proteome</keyword>
<sequence length="1563" mass="165343">MLVTNNRRRRSAGGSILLIIFVVGIVQLTLSSRSSSSTISIQKNNKVKQCQPIPINKSPSAICKHVHKHCTLDGHINYLASYYCASTPPTRAAILTSIAAWLLFLFSAVGLVASDFFSPNLSTLASRLHLSESTAGVSLLAFGNGSPDVFSTFAAMRSGSGSLAIGELIGAASFITAVVAAAMMLIQPFKVKPYPFLRDVGFFTVAIALALFVLLDGTLHLTESVALVMLYVMYAAIVIVGSWWQERRRQQKISQRAETRPSVIEAGFIPSSSSTTQDNLINVDDDEEEEDGTPTPVQTSFPPTTTTTLATPSKTPSKTPNLKLQIPQTPLQHKPSLPRFLAPPQTGASSIHSGSNASSPPTSPVHSHQAGGKSPSALVRSEYEPDADDEDGGGLSTASIGYATEMDPFDRLAQFPRTSISGPSGGSAVENSPTSAQGLTGTKSTHTHPVAPSYTFPALPAQQEAVVSTSSLPPFSAPALAPGPKTNAPPTASHTNNNPSSSSSSPAIVRPGYYLPRHSLLGAIEFRDVVRSLQAESQAALLASPHTHALHSPARTPGDYYADEDSGDEDGSGADDAFLGGKGRRTSSVFKPFSMAQTASSEGDLEGGGGPSRNGSVSRKANQQNRGLLSSLGFGGTHSRGNSETDDAAVGDGTRLRHHRGHVRGSSLSVDPSSASAAAAGKNARPMSAHPTSSSARQSDSIGRHQGHRQHHLRTKSTSVGSGLIAATSAATAVGMGRSTSSSGEGGPHEPLLLTPGAAAAAGVRDRGWELFYSRGLELESDWERLAAVSPGGGVVSGGAERNHREAAMRAHLLSAHQASVAGGHHHHHHHHNRSNSQNLRRRSTRVRSGAEGGEEVMPSSPHRHRRAHSTQPALGGSGGGIPSVKVPPSPDTSGLLGTENLPGIKGMGRSASAVVPEQRRVLSSGGSSGALSPRSVAVARMESTATGTGGSKLAVPAHGEVLVDVSGLEPQADDRKSSRSVPSIMVDADPSSKSPSAGDGEDEDEDVNRTPRQGTGFSRTLSTSTTLTADVEEEGRGLRMRTTSGGSYAHTRMNFDDEEGRSKSWSFRNFRKKIAHGYAHFHYDFLEPVLHTLFPSLRHLGSKSWVGIVVSLLSVPAIFMLKLTLPVVVEEEDEELEAVEREAAEMDKEMDKEGRHYHRRHGRRGGSGGSGSPQSRRRRPGPLRLEGEEHLIVARPLIASPAALSDEALTPTLSSSDPNAHVAAGLKNLQAHPEAVFQSSQSSTTQDGFLTTPLKGENGKASLKPYKDDEEDDESVDVGTNDDDDDDEDGSESCESCDEAEAAEEARAFLDREERKRRATASRFLALAQLSLGPTFCTWAILSPDAFSWDDPGTRMVTWVFIVGTMLALLCVLGVRLGARKVMARRPAIRSTISLVRCLGGFVVSVMFIMTIVDEVVSILQAMGIILGLSDAILGLTIFAMGNSLGDLVANITIARMGHPVMAISACFAGPLLNILLGIGLSGTYILTAPRPEGVERPTLVLDFSPTLLVSCIGLLVILVGILIAVPLNGFYLDRKLGMTLIITYGVIMTTNILTEIFVDKD</sequence>
<proteinExistence type="inferred from homology"/>
<feature type="transmembrane region" description="Helical" evidence="8">
    <location>
        <begin position="163"/>
        <end position="184"/>
    </location>
</feature>
<feature type="compositionally biased region" description="Low complexity" evidence="7">
    <location>
        <begin position="293"/>
        <end position="320"/>
    </location>
</feature>
<dbReference type="Gene3D" id="1.20.1420.30">
    <property type="entry name" value="NCX, central ion-binding region"/>
    <property type="match status" value="2"/>
</dbReference>
<feature type="compositionally biased region" description="Basic and acidic residues" evidence="7">
    <location>
        <begin position="1139"/>
        <end position="1155"/>
    </location>
</feature>
<organism evidence="10 11">
    <name type="scientific">Tilletia indica</name>
    <dbReference type="NCBI Taxonomy" id="43049"/>
    <lineage>
        <taxon>Eukaryota</taxon>
        <taxon>Fungi</taxon>
        <taxon>Dikarya</taxon>
        <taxon>Basidiomycota</taxon>
        <taxon>Ustilaginomycotina</taxon>
        <taxon>Exobasidiomycetes</taxon>
        <taxon>Tilletiales</taxon>
        <taxon>Tilletiaceae</taxon>
        <taxon>Tilletia</taxon>
    </lineage>
</organism>
<dbReference type="Proteomes" id="UP000077521">
    <property type="component" value="Unassembled WGS sequence"/>
</dbReference>
<comment type="subcellular location">
    <subcellularLocation>
        <location evidence="1">Membrane</location>
        <topology evidence="1">Multi-pass membrane protein</topology>
    </subcellularLocation>
</comment>
<evidence type="ECO:0000256" key="5">
    <source>
        <dbReference type="ARBA" id="ARBA00022989"/>
    </source>
</evidence>
<reference evidence="10" key="1">
    <citation type="submission" date="2016-04" db="EMBL/GenBank/DDBJ databases">
        <authorList>
            <person name="Nguyen H.D."/>
            <person name="Samba Siva P."/>
            <person name="Cullis J."/>
            <person name="Levesque C.A."/>
            <person name="Hambleton S."/>
        </authorList>
    </citation>
    <scope>NUCLEOTIDE SEQUENCE</scope>
    <source>
        <strain evidence="10">DAOMC 236416</strain>
    </source>
</reference>
<evidence type="ECO:0000256" key="1">
    <source>
        <dbReference type="ARBA" id="ARBA00004141"/>
    </source>
</evidence>
<feature type="compositionally biased region" description="Low complexity" evidence="7">
    <location>
        <begin position="347"/>
        <end position="359"/>
    </location>
</feature>
<evidence type="ECO:0000313" key="10">
    <source>
        <dbReference type="EMBL" id="KAE8250167.1"/>
    </source>
</evidence>
<evidence type="ECO:0000256" key="3">
    <source>
        <dbReference type="ARBA" id="ARBA00022448"/>
    </source>
</evidence>
<dbReference type="EMBL" id="LWDF02000347">
    <property type="protein sequence ID" value="KAE8250167.1"/>
    <property type="molecule type" value="Genomic_DNA"/>
</dbReference>
<keyword evidence="3" id="KW-0813">Transport</keyword>
<keyword evidence="6 8" id="KW-0472">Membrane</keyword>
<evidence type="ECO:0000259" key="9">
    <source>
        <dbReference type="Pfam" id="PF01699"/>
    </source>
</evidence>
<dbReference type="GO" id="GO:0016020">
    <property type="term" value="C:membrane"/>
    <property type="evidence" value="ECO:0007669"/>
    <property type="project" value="UniProtKB-SubCell"/>
</dbReference>
<feature type="region of interest" description="Disordered" evidence="7">
    <location>
        <begin position="1139"/>
        <end position="1188"/>
    </location>
</feature>
<feature type="compositionally biased region" description="Basic residues" evidence="7">
    <location>
        <begin position="705"/>
        <end position="715"/>
    </location>
</feature>
<dbReference type="PANTHER" id="PTHR12266">
    <property type="entry name" value="NA+/CA2+ K+ INDEPENDENT EXCHANGER"/>
    <property type="match status" value="1"/>
</dbReference>
<feature type="compositionally biased region" description="Low complexity" evidence="7">
    <location>
        <begin position="470"/>
        <end position="506"/>
    </location>
</feature>
<feature type="transmembrane region" description="Helical" evidence="8">
    <location>
        <begin position="1420"/>
        <end position="1441"/>
    </location>
</feature>
<keyword evidence="4 8" id="KW-0812">Transmembrane</keyword>
<feature type="compositionally biased region" description="Acidic residues" evidence="7">
    <location>
        <begin position="561"/>
        <end position="573"/>
    </location>
</feature>
<feature type="compositionally biased region" description="Basic residues" evidence="7">
    <location>
        <begin position="1156"/>
        <end position="1165"/>
    </location>
</feature>
<feature type="domain" description="Sodium/calcium exchanger membrane region" evidence="9">
    <location>
        <begin position="1400"/>
        <end position="1554"/>
    </location>
</feature>
<feature type="transmembrane region" description="Helical" evidence="8">
    <location>
        <begin position="1541"/>
        <end position="1560"/>
    </location>
</feature>
<reference evidence="10" key="2">
    <citation type="journal article" date="2019" name="IMA Fungus">
        <title>Genome sequencing and comparison of five Tilletia species to identify candidate genes for the detection of regulated species infecting wheat.</title>
        <authorList>
            <person name="Nguyen H.D.T."/>
            <person name="Sultana T."/>
            <person name="Kesanakurti P."/>
            <person name="Hambleton S."/>
        </authorList>
    </citation>
    <scope>NUCLEOTIDE SEQUENCE</scope>
    <source>
        <strain evidence="10">DAOMC 236416</strain>
    </source>
</reference>
<feature type="transmembrane region" description="Helical" evidence="8">
    <location>
        <begin position="12"/>
        <end position="30"/>
    </location>
</feature>